<keyword evidence="2" id="KW-1185">Reference proteome</keyword>
<proteinExistence type="predicted"/>
<dbReference type="Proteomes" id="UP001055072">
    <property type="component" value="Unassembled WGS sequence"/>
</dbReference>
<comment type="caution">
    <text evidence="1">The sequence shown here is derived from an EMBL/GenBank/DDBJ whole genome shotgun (WGS) entry which is preliminary data.</text>
</comment>
<evidence type="ECO:0000313" key="1">
    <source>
        <dbReference type="EMBL" id="KAI0085646.1"/>
    </source>
</evidence>
<organism evidence="1 2">
    <name type="scientific">Irpex rosettiformis</name>
    <dbReference type="NCBI Taxonomy" id="378272"/>
    <lineage>
        <taxon>Eukaryota</taxon>
        <taxon>Fungi</taxon>
        <taxon>Dikarya</taxon>
        <taxon>Basidiomycota</taxon>
        <taxon>Agaricomycotina</taxon>
        <taxon>Agaricomycetes</taxon>
        <taxon>Polyporales</taxon>
        <taxon>Irpicaceae</taxon>
        <taxon>Irpex</taxon>
    </lineage>
</organism>
<gene>
    <name evidence="1" type="ORF">BDY19DRAFT_964936</name>
</gene>
<accession>A0ACB8TUM6</accession>
<evidence type="ECO:0000313" key="2">
    <source>
        <dbReference type="Proteomes" id="UP001055072"/>
    </source>
</evidence>
<protein>
    <submittedName>
        <fullName evidence="1">Uncharacterized protein</fullName>
    </submittedName>
</protein>
<sequence length="470" mass="49958">MHAPASSPPIHGLYTRNNGDGKGGLSTSSIIAIAVVCGCVGILVFTLFLWRLLLRCCRPKKSAPLPPIQDLAHRRQQQSAAFTASRQTQWLEPSMTALDTTGSFKSGSSISLLRSTEKNASGYIDDATTAESSAHSPVTLDQESPLQPPNPMFYPPITANSSPHASMISAASSDNELSRTLASPSPIQQPSEAHSTSQISLESGSTSRAAVRPRNSTPRMKQSSRGRPLSQVSAGTSYSGHTMRSASVGRGAPHKPFSGVQIVLPAPLAPEAANVQRRASSYGLSSRSSTFVDQWIAVGSSSTTTGDTGRSRKSSSASRHSQRSSSTPPTQRDPRQALGSATPPIPSRPPSAADQTRSGASTPPSSFTNRHQTRSASSLRHQVGPGQPSHPPYPLNQSTPPMRTYNSLADLAQSSFEINQFMRDRGRSHVGITSSQLTPSSSIHSSPSTQQTASPESRSRSQSRHRDPVR</sequence>
<dbReference type="EMBL" id="MU274929">
    <property type="protein sequence ID" value="KAI0085646.1"/>
    <property type="molecule type" value="Genomic_DNA"/>
</dbReference>
<name>A0ACB8TUM6_9APHY</name>
<reference evidence="1" key="1">
    <citation type="journal article" date="2021" name="Environ. Microbiol.">
        <title>Gene family expansions and transcriptome signatures uncover fungal adaptations to wood decay.</title>
        <authorList>
            <person name="Hage H."/>
            <person name="Miyauchi S."/>
            <person name="Viragh M."/>
            <person name="Drula E."/>
            <person name="Min B."/>
            <person name="Chaduli D."/>
            <person name="Navarro D."/>
            <person name="Favel A."/>
            <person name="Norest M."/>
            <person name="Lesage-Meessen L."/>
            <person name="Balint B."/>
            <person name="Merenyi Z."/>
            <person name="de Eugenio L."/>
            <person name="Morin E."/>
            <person name="Martinez A.T."/>
            <person name="Baldrian P."/>
            <person name="Stursova M."/>
            <person name="Martinez M.J."/>
            <person name="Novotny C."/>
            <person name="Magnuson J.K."/>
            <person name="Spatafora J.W."/>
            <person name="Maurice S."/>
            <person name="Pangilinan J."/>
            <person name="Andreopoulos W."/>
            <person name="LaButti K."/>
            <person name="Hundley H."/>
            <person name="Na H."/>
            <person name="Kuo A."/>
            <person name="Barry K."/>
            <person name="Lipzen A."/>
            <person name="Henrissat B."/>
            <person name="Riley R."/>
            <person name="Ahrendt S."/>
            <person name="Nagy L.G."/>
            <person name="Grigoriev I.V."/>
            <person name="Martin F."/>
            <person name="Rosso M.N."/>
        </authorList>
    </citation>
    <scope>NUCLEOTIDE SEQUENCE</scope>
    <source>
        <strain evidence="1">CBS 384.51</strain>
    </source>
</reference>